<evidence type="ECO:0000313" key="16">
    <source>
        <dbReference type="EMBL" id="MEQ2440215.1"/>
    </source>
</evidence>
<feature type="domain" description="Peptidase S11 D-Ala-D-Ala carboxypeptidase A C-terminal" evidence="15">
    <location>
        <begin position="297"/>
        <end position="387"/>
    </location>
</feature>
<keyword evidence="11" id="KW-0961">Cell wall biogenesis/degradation</keyword>
<dbReference type="InterPro" id="IPR037167">
    <property type="entry name" value="Peptidase_S11_C_sf"/>
</dbReference>
<dbReference type="PRINTS" id="PR00725">
    <property type="entry name" value="DADACBPTASE1"/>
</dbReference>
<evidence type="ECO:0000256" key="3">
    <source>
        <dbReference type="ARBA" id="ARBA00007164"/>
    </source>
</evidence>
<feature type="signal peptide" evidence="14">
    <location>
        <begin position="1"/>
        <end position="26"/>
    </location>
</feature>
<evidence type="ECO:0000256" key="10">
    <source>
        <dbReference type="ARBA" id="ARBA00022984"/>
    </source>
</evidence>
<organism evidence="16 17">
    <name type="scientific">Solibaculum intestinale</name>
    <dbReference type="NCBI Taxonomy" id="3133165"/>
    <lineage>
        <taxon>Bacteria</taxon>
        <taxon>Bacillati</taxon>
        <taxon>Bacillota</taxon>
        <taxon>Clostridia</taxon>
        <taxon>Eubacteriales</taxon>
        <taxon>Oscillospiraceae</taxon>
        <taxon>Solibaculum</taxon>
    </lineage>
</organism>
<dbReference type="InterPro" id="IPR001967">
    <property type="entry name" value="Peptidase_S11_N"/>
</dbReference>
<accession>A0ABV1DYU8</accession>
<keyword evidence="10" id="KW-0573">Peptidoglycan synthesis</keyword>
<dbReference type="RefSeq" id="WP_349218640.1">
    <property type="nucleotide sequence ID" value="NZ_JBBMFD010000006.1"/>
</dbReference>
<proteinExistence type="inferred from homology"/>
<evidence type="ECO:0000256" key="6">
    <source>
        <dbReference type="ARBA" id="ARBA00022670"/>
    </source>
</evidence>
<protein>
    <recommendedName>
        <fullName evidence="4">serine-type D-Ala-D-Ala carboxypeptidase</fullName>
        <ecNumber evidence="4">3.4.16.4</ecNumber>
    </recommendedName>
</protein>
<evidence type="ECO:0000256" key="12">
    <source>
        <dbReference type="ARBA" id="ARBA00034000"/>
    </source>
</evidence>
<evidence type="ECO:0000259" key="15">
    <source>
        <dbReference type="SMART" id="SM00936"/>
    </source>
</evidence>
<evidence type="ECO:0000313" key="17">
    <source>
        <dbReference type="Proteomes" id="UP001489509"/>
    </source>
</evidence>
<gene>
    <name evidence="16" type="ORF">WMO26_05175</name>
</gene>
<evidence type="ECO:0000256" key="14">
    <source>
        <dbReference type="SAM" id="SignalP"/>
    </source>
</evidence>
<dbReference type="Gene3D" id="2.60.410.10">
    <property type="entry name" value="D-Ala-D-Ala carboxypeptidase, C-terminal domain"/>
    <property type="match status" value="1"/>
</dbReference>
<dbReference type="EMBL" id="JBBMFD010000006">
    <property type="protein sequence ID" value="MEQ2440215.1"/>
    <property type="molecule type" value="Genomic_DNA"/>
</dbReference>
<keyword evidence="7 14" id="KW-0732">Signal</keyword>
<feature type="chain" id="PRO_5045728206" description="serine-type D-Ala-D-Ala carboxypeptidase" evidence="14">
    <location>
        <begin position="27"/>
        <end position="404"/>
    </location>
</feature>
<keyword evidence="5 16" id="KW-0121">Carboxypeptidase</keyword>
<comment type="catalytic activity">
    <reaction evidence="12">
        <text>Preferential cleavage: (Ac)2-L-Lys-D-Ala-|-D-Ala. Also transpeptidation of peptidyl-alanyl moieties that are N-acyl substituents of D-alanine.</text>
        <dbReference type="EC" id="3.4.16.4"/>
    </reaction>
</comment>
<keyword evidence="17" id="KW-1185">Reference proteome</keyword>
<dbReference type="InterPro" id="IPR012338">
    <property type="entry name" value="Beta-lactam/transpept-like"/>
</dbReference>
<dbReference type="SUPFAM" id="SSF69189">
    <property type="entry name" value="Penicillin-binding protein associated domain"/>
    <property type="match status" value="1"/>
</dbReference>
<keyword evidence="9" id="KW-0133">Cell shape</keyword>
<evidence type="ECO:0000256" key="1">
    <source>
        <dbReference type="ARBA" id="ARBA00003217"/>
    </source>
</evidence>
<dbReference type="Pfam" id="PF00768">
    <property type="entry name" value="Peptidase_S11"/>
    <property type="match status" value="1"/>
</dbReference>
<keyword evidence="8 16" id="KW-0378">Hydrolase</keyword>
<dbReference type="InterPro" id="IPR015956">
    <property type="entry name" value="Peniciliin-bd_prot_C_sf"/>
</dbReference>
<sequence>MRKLTKFLSLFMAVVLVLCGSTGALASASDITSELTDDGGILPTIAPEDSGQIQVKAKSAILMEVTTGKVLYEMNSNEKRAPASITKVMTALLTMEAVEKGSISLTDMVLISPNAMAMGGTTIFLEAGETMSVDDLMKGLMVNSANDAAVALAEYISGTEEAFVALMNQRAQELGMNDTTFKNAHGLDEDGHMTTAHDIAVMSCELLKHEKIMDYTKIWTGSLRDGATGLANTNKLIRFYEPATGLKTGTTNNAGRCVSASAMKNDLHLVAVVLGGEEKNDQFNGARSMLEWGFANYALVEPPINMEEIVPIPVSHGMQPEVMVEVSGTSKILIEKAKAGELSASIELMEQVEAPVEKGQQIGKAVITSGDEILAEVPLVAAESVEKMSFFKAFCLLIQGLLAV</sequence>
<dbReference type="InterPro" id="IPR018044">
    <property type="entry name" value="Peptidase_S11"/>
</dbReference>
<dbReference type="Pfam" id="PF07943">
    <property type="entry name" value="PBP5_C"/>
    <property type="match status" value="1"/>
</dbReference>
<dbReference type="PANTHER" id="PTHR21581:SF6">
    <property type="entry name" value="TRAFFICKING PROTEIN PARTICLE COMPLEX SUBUNIT 12"/>
    <property type="match status" value="1"/>
</dbReference>
<evidence type="ECO:0000256" key="11">
    <source>
        <dbReference type="ARBA" id="ARBA00023316"/>
    </source>
</evidence>
<evidence type="ECO:0000256" key="13">
    <source>
        <dbReference type="RuleBase" id="RU004016"/>
    </source>
</evidence>
<keyword evidence="6" id="KW-0645">Protease</keyword>
<evidence type="ECO:0000256" key="4">
    <source>
        <dbReference type="ARBA" id="ARBA00012448"/>
    </source>
</evidence>
<dbReference type="EC" id="3.4.16.4" evidence="4"/>
<dbReference type="SMART" id="SM00936">
    <property type="entry name" value="PBP5_C"/>
    <property type="match status" value="1"/>
</dbReference>
<name>A0ABV1DYU8_9FIRM</name>
<dbReference type="Gene3D" id="3.40.710.10">
    <property type="entry name" value="DD-peptidase/beta-lactamase superfamily"/>
    <property type="match status" value="1"/>
</dbReference>
<comment type="caution">
    <text evidence="16">The sequence shown here is derived from an EMBL/GenBank/DDBJ whole genome shotgun (WGS) entry which is preliminary data.</text>
</comment>
<dbReference type="Proteomes" id="UP001489509">
    <property type="component" value="Unassembled WGS sequence"/>
</dbReference>
<dbReference type="InterPro" id="IPR012907">
    <property type="entry name" value="Peptidase_S11_C"/>
</dbReference>
<dbReference type="SUPFAM" id="SSF56601">
    <property type="entry name" value="beta-lactamase/transpeptidase-like"/>
    <property type="match status" value="1"/>
</dbReference>
<evidence type="ECO:0000256" key="8">
    <source>
        <dbReference type="ARBA" id="ARBA00022801"/>
    </source>
</evidence>
<evidence type="ECO:0000256" key="9">
    <source>
        <dbReference type="ARBA" id="ARBA00022960"/>
    </source>
</evidence>
<dbReference type="GO" id="GO:0004180">
    <property type="term" value="F:carboxypeptidase activity"/>
    <property type="evidence" value="ECO:0007669"/>
    <property type="project" value="UniProtKB-KW"/>
</dbReference>
<evidence type="ECO:0000256" key="5">
    <source>
        <dbReference type="ARBA" id="ARBA00022645"/>
    </source>
</evidence>
<evidence type="ECO:0000256" key="7">
    <source>
        <dbReference type="ARBA" id="ARBA00022729"/>
    </source>
</evidence>
<dbReference type="PANTHER" id="PTHR21581">
    <property type="entry name" value="D-ALANYL-D-ALANINE CARBOXYPEPTIDASE"/>
    <property type="match status" value="1"/>
</dbReference>
<evidence type="ECO:0000256" key="2">
    <source>
        <dbReference type="ARBA" id="ARBA00004752"/>
    </source>
</evidence>
<comment type="function">
    <text evidence="1">Removes C-terminal D-alanyl residues from sugar-peptide cell wall precursors.</text>
</comment>
<comment type="similarity">
    <text evidence="3 13">Belongs to the peptidase S11 family.</text>
</comment>
<reference evidence="16 17" key="1">
    <citation type="submission" date="2024-03" db="EMBL/GenBank/DDBJ databases">
        <title>Human intestinal bacterial collection.</title>
        <authorList>
            <person name="Pauvert C."/>
            <person name="Hitch T.C.A."/>
            <person name="Clavel T."/>
        </authorList>
    </citation>
    <scope>NUCLEOTIDE SEQUENCE [LARGE SCALE GENOMIC DNA]</scope>
    <source>
        <strain evidence="16 17">CLA-JM-H44</strain>
    </source>
</reference>
<comment type="pathway">
    <text evidence="2">Cell wall biogenesis; peptidoglycan biosynthesis.</text>
</comment>